<name>A0ABQ6UKA4_9ACTN</name>
<sequence>MLPSRFASRVEGGGTAVMGRSHALSGAVVWLGGCALAAGLGARPAVGTVVVGAAVTAGGALLPDVDHPGSVIARSLGPVTRLIAQGTAAGAAALRGASCRCCAGRGGHRAVTHTLLFAVAAGLLVSLLCWVGGDVAAAVVAGLATALATRGALRKRTRGAYGAAAAGLFVGVMAAALPGPVAGWWWVGLPLGLGCLVHSLGDALTFTRVPLLWPIRIRGCRWAPLGMWAPLRFRTGSAAELLLVVPALIVLGGISAWTLIAP</sequence>
<dbReference type="RefSeq" id="WP_151012472.1">
    <property type="nucleotide sequence ID" value="NZ_WAAR01000036.1"/>
</dbReference>
<feature type="transmembrane region" description="Helical" evidence="1">
    <location>
        <begin position="241"/>
        <end position="260"/>
    </location>
</feature>
<reference evidence="2 3" key="1">
    <citation type="submission" date="2019-09" db="EMBL/GenBank/DDBJ databases">
        <title>High taxonomic diversity of Micromonospora strains isolated from Medicago sativa nodules in different geographical locations.</title>
        <authorList>
            <person name="Martinez-Hidalgo P."/>
            <person name="Flores-Felix J.D."/>
            <person name="Velazquez E."/>
            <person name="Brau L."/>
            <person name="Trujillo M.E."/>
            <person name="Martinez-Molina E."/>
        </authorList>
    </citation>
    <scope>NUCLEOTIDE SEQUENCE [LARGE SCALE GENOMIC DNA]</scope>
    <source>
        <strain evidence="2 3">ALFB5</strain>
    </source>
</reference>
<feature type="transmembrane region" description="Helical" evidence="1">
    <location>
        <begin position="115"/>
        <end position="148"/>
    </location>
</feature>
<comment type="caution">
    <text evidence="2">The sequence shown here is derived from an EMBL/GenBank/DDBJ whole genome shotgun (WGS) entry which is preliminary data.</text>
</comment>
<dbReference type="InterPro" id="IPR007404">
    <property type="entry name" value="YdjM-like"/>
</dbReference>
<keyword evidence="1" id="KW-0472">Membrane</keyword>
<gene>
    <name evidence="2" type="ORF">F6X54_10645</name>
</gene>
<organism evidence="2 3">
    <name type="scientific">Micromonospora aurantiaca</name>
    <name type="common">nom. illeg.</name>
    <dbReference type="NCBI Taxonomy" id="47850"/>
    <lineage>
        <taxon>Bacteria</taxon>
        <taxon>Bacillati</taxon>
        <taxon>Actinomycetota</taxon>
        <taxon>Actinomycetes</taxon>
        <taxon>Micromonosporales</taxon>
        <taxon>Micromonosporaceae</taxon>
        <taxon>Micromonospora</taxon>
    </lineage>
</organism>
<dbReference type="Pfam" id="PF04307">
    <property type="entry name" value="YdjM"/>
    <property type="match status" value="1"/>
</dbReference>
<feature type="transmembrane region" description="Helical" evidence="1">
    <location>
        <begin position="160"/>
        <end position="177"/>
    </location>
</feature>
<evidence type="ECO:0000256" key="1">
    <source>
        <dbReference type="SAM" id="Phobius"/>
    </source>
</evidence>
<keyword evidence="3" id="KW-1185">Reference proteome</keyword>
<dbReference type="PROSITE" id="PS51257">
    <property type="entry name" value="PROKAR_LIPOPROTEIN"/>
    <property type="match status" value="1"/>
</dbReference>
<protein>
    <submittedName>
        <fullName evidence="2">Metal-dependent hydrolase</fullName>
    </submittedName>
</protein>
<evidence type="ECO:0000313" key="2">
    <source>
        <dbReference type="EMBL" id="KAB1116733.1"/>
    </source>
</evidence>
<keyword evidence="1" id="KW-1133">Transmembrane helix</keyword>
<proteinExistence type="predicted"/>
<keyword evidence="1" id="KW-0812">Transmembrane</keyword>
<dbReference type="Proteomes" id="UP000471364">
    <property type="component" value="Unassembled WGS sequence"/>
</dbReference>
<accession>A0ABQ6UKA4</accession>
<evidence type="ECO:0000313" key="3">
    <source>
        <dbReference type="Proteomes" id="UP000471364"/>
    </source>
</evidence>
<dbReference type="EMBL" id="WAAR01000036">
    <property type="protein sequence ID" value="KAB1116733.1"/>
    <property type="molecule type" value="Genomic_DNA"/>
</dbReference>
<dbReference type="GO" id="GO:0016787">
    <property type="term" value="F:hydrolase activity"/>
    <property type="evidence" value="ECO:0007669"/>
    <property type="project" value="UniProtKB-KW"/>
</dbReference>
<keyword evidence="2" id="KW-0378">Hydrolase</keyword>